<sequence length="190" mass="21286">MSGAGDGVHVISGMDGESDEDFEVSTIMSKPEQSSKPVMSQQGIVVSGEAPESDEEERTSPVIEETSDLALSKHRRTRHLLKDDSDTSDISSTKSDDCLKYNTLLHKKLRERNISMQKHVEQLIYLPYESAGREINSITQQLLKSQDLVQELASSMRKVTNDLFQLEDRLDAVLQDTCLPDFRFTLVPAV</sequence>
<feature type="coiled-coil region" evidence="3">
    <location>
        <begin position="149"/>
        <end position="176"/>
    </location>
</feature>
<dbReference type="GeneID" id="106468061"/>
<keyword evidence="5" id="KW-1185">Reference proteome</keyword>
<evidence type="ECO:0000313" key="6">
    <source>
        <dbReference type="RefSeq" id="XP_022252078.1"/>
    </source>
</evidence>
<feature type="region of interest" description="Disordered" evidence="4">
    <location>
        <begin position="1"/>
        <end position="69"/>
    </location>
</feature>
<evidence type="ECO:0000256" key="4">
    <source>
        <dbReference type="SAM" id="MobiDB-lite"/>
    </source>
</evidence>
<evidence type="ECO:0000256" key="1">
    <source>
        <dbReference type="ARBA" id="ARBA00008942"/>
    </source>
</evidence>
<dbReference type="Pfam" id="PF15753">
    <property type="entry name" value="BLOC1S3"/>
    <property type="match status" value="1"/>
</dbReference>
<feature type="compositionally biased region" description="Polar residues" evidence="4">
    <location>
        <begin position="26"/>
        <end position="44"/>
    </location>
</feature>
<name>A0ABM1T872_LIMPO</name>
<evidence type="ECO:0000256" key="2">
    <source>
        <dbReference type="ARBA" id="ARBA00019581"/>
    </source>
</evidence>
<comment type="similarity">
    <text evidence="1">Belongs to the BLOC1S3 family.</text>
</comment>
<reference evidence="6" key="1">
    <citation type="submission" date="2025-08" db="UniProtKB">
        <authorList>
            <consortium name="RefSeq"/>
        </authorList>
    </citation>
    <scope>IDENTIFICATION</scope>
    <source>
        <tissue evidence="6">Muscle</tissue>
    </source>
</reference>
<keyword evidence="3" id="KW-0175">Coiled coil</keyword>
<dbReference type="RefSeq" id="XP_022252078.1">
    <property type="nucleotide sequence ID" value="XM_022396370.1"/>
</dbReference>
<evidence type="ECO:0000256" key="3">
    <source>
        <dbReference type="SAM" id="Coils"/>
    </source>
</evidence>
<dbReference type="PANTHER" id="PTHR31974:SF2">
    <property type="entry name" value="BIOGENESIS OF LYSOSOME-RELATED ORGANELLES COMPLEX 1 SUBUNIT 3"/>
    <property type="match status" value="1"/>
</dbReference>
<dbReference type="InterPro" id="IPR017245">
    <property type="entry name" value="BLOC-1_complex_su-3"/>
</dbReference>
<organism evidence="5 6">
    <name type="scientific">Limulus polyphemus</name>
    <name type="common">Atlantic horseshoe crab</name>
    <dbReference type="NCBI Taxonomy" id="6850"/>
    <lineage>
        <taxon>Eukaryota</taxon>
        <taxon>Metazoa</taxon>
        <taxon>Ecdysozoa</taxon>
        <taxon>Arthropoda</taxon>
        <taxon>Chelicerata</taxon>
        <taxon>Merostomata</taxon>
        <taxon>Xiphosura</taxon>
        <taxon>Limulidae</taxon>
        <taxon>Limulus</taxon>
    </lineage>
</organism>
<evidence type="ECO:0000313" key="5">
    <source>
        <dbReference type="Proteomes" id="UP000694941"/>
    </source>
</evidence>
<accession>A0ABM1T872</accession>
<dbReference type="PANTHER" id="PTHR31974">
    <property type="entry name" value="BIOGENESIS OF LYSOSOME-RELATED ORGANELLES COMPLEX 1 SUBUNIT 3"/>
    <property type="match status" value="1"/>
</dbReference>
<dbReference type="Proteomes" id="UP000694941">
    <property type="component" value="Unplaced"/>
</dbReference>
<proteinExistence type="inferred from homology"/>
<protein>
    <recommendedName>
        <fullName evidence="2">Biogenesis of lysosome-related organelles complex 1 subunit 3</fullName>
    </recommendedName>
</protein>
<gene>
    <name evidence="6" type="primary">LOC106468061</name>
</gene>